<feature type="transmembrane region" description="Helical" evidence="1">
    <location>
        <begin position="12"/>
        <end position="35"/>
    </location>
</feature>
<name>A0A3S3U0Z0_9FLAO</name>
<dbReference type="RefSeq" id="WP_128389340.1">
    <property type="nucleotide sequence ID" value="NZ_SBII01000004.1"/>
</dbReference>
<feature type="transmembrane region" description="Helical" evidence="1">
    <location>
        <begin position="47"/>
        <end position="69"/>
    </location>
</feature>
<comment type="caution">
    <text evidence="2">The sequence shown here is derived from an EMBL/GenBank/DDBJ whole genome shotgun (WGS) entry which is preliminary data.</text>
</comment>
<organism evidence="2 3">
    <name type="scientific">Flavobacterium cerinum</name>
    <dbReference type="NCBI Taxonomy" id="2502784"/>
    <lineage>
        <taxon>Bacteria</taxon>
        <taxon>Pseudomonadati</taxon>
        <taxon>Bacteroidota</taxon>
        <taxon>Flavobacteriia</taxon>
        <taxon>Flavobacteriales</taxon>
        <taxon>Flavobacteriaceae</taxon>
        <taxon>Flavobacterium</taxon>
    </lineage>
</organism>
<keyword evidence="1" id="KW-0472">Membrane</keyword>
<accession>A0A3S3U0Z0</accession>
<dbReference type="AlphaFoldDB" id="A0A3S3U0Z0"/>
<evidence type="ECO:0000256" key="1">
    <source>
        <dbReference type="SAM" id="Phobius"/>
    </source>
</evidence>
<dbReference type="EMBL" id="SBII01000004">
    <property type="protein sequence ID" value="RWX00858.1"/>
    <property type="molecule type" value="Genomic_DNA"/>
</dbReference>
<evidence type="ECO:0000313" key="2">
    <source>
        <dbReference type="EMBL" id="RWX00858.1"/>
    </source>
</evidence>
<sequence>MENYLVFTENQHFGIILYLILLGLCAVVGYCIWSFKPNPEQPTGNRIAKGILYLVFFVIVGALVSTFFMSLNTKIDNNAVYVKFAPFESEWRSYPWDAIKKCELKTYDPIKDYGGWGIRDGAYNASGDQGLLLTFNDGSQLMIGTQKPEKLKKILQKLNKLNI</sequence>
<proteinExistence type="predicted"/>
<dbReference type="Proteomes" id="UP000287527">
    <property type="component" value="Unassembled WGS sequence"/>
</dbReference>
<reference evidence="2 3" key="1">
    <citation type="submission" date="2019-01" db="EMBL/GenBank/DDBJ databases">
        <title>Flavobacterium sp. nov.,isolated from freshwater.</title>
        <authorList>
            <person name="Zhang R."/>
            <person name="Du Z.-J."/>
        </authorList>
    </citation>
    <scope>NUCLEOTIDE SEQUENCE [LARGE SCALE GENOMIC DNA]</scope>
    <source>
        <strain evidence="2 3">1E403</strain>
    </source>
</reference>
<keyword evidence="3" id="KW-1185">Reference proteome</keyword>
<keyword evidence="1" id="KW-1133">Transmembrane helix</keyword>
<protein>
    <recommendedName>
        <fullName evidence="4">Bacterial Pleckstrin homology domain-containing protein</fullName>
    </recommendedName>
</protein>
<evidence type="ECO:0008006" key="4">
    <source>
        <dbReference type="Google" id="ProtNLM"/>
    </source>
</evidence>
<keyword evidence="1" id="KW-0812">Transmembrane</keyword>
<evidence type="ECO:0000313" key="3">
    <source>
        <dbReference type="Proteomes" id="UP000287527"/>
    </source>
</evidence>
<gene>
    <name evidence="2" type="ORF">EPI11_07500</name>
</gene>
<dbReference type="OrthoDB" id="582675at2"/>